<keyword evidence="1" id="KW-0812">Transmembrane</keyword>
<reference evidence="2 3" key="1">
    <citation type="journal article" date="2021" name="bioRxiv">
        <title>Chromosome-scale and haplotype-resolved genome assembly of a tetraploid potato cultivar.</title>
        <authorList>
            <person name="Sun H."/>
            <person name="Jiao W.-B."/>
            <person name="Krause K."/>
            <person name="Campoy J.A."/>
            <person name="Goel M."/>
            <person name="Folz-Donahue K."/>
            <person name="Kukat C."/>
            <person name="Huettel B."/>
            <person name="Schneeberger K."/>
        </authorList>
    </citation>
    <scope>NUCLEOTIDE SEQUENCE [LARGE SCALE GENOMIC DNA]</scope>
    <source>
        <strain evidence="2">SolTubOtavaFocal</strain>
        <tissue evidence="2">Leaves</tissue>
    </source>
</reference>
<keyword evidence="1" id="KW-0472">Membrane</keyword>
<accession>A0ABQ7UY66</accession>
<organism evidence="2 3">
    <name type="scientific">Solanum tuberosum</name>
    <name type="common">Potato</name>
    <dbReference type="NCBI Taxonomy" id="4113"/>
    <lineage>
        <taxon>Eukaryota</taxon>
        <taxon>Viridiplantae</taxon>
        <taxon>Streptophyta</taxon>
        <taxon>Embryophyta</taxon>
        <taxon>Tracheophyta</taxon>
        <taxon>Spermatophyta</taxon>
        <taxon>Magnoliopsida</taxon>
        <taxon>eudicotyledons</taxon>
        <taxon>Gunneridae</taxon>
        <taxon>Pentapetalae</taxon>
        <taxon>asterids</taxon>
        <taxon>lamiids</taxon>
        <taxon>Solanales</taxon>
        <taxon>Solanaceae</taxon>
        <taxon>Solanoideae</taxon>
        <taxon>Solaneae</taxon>
        <taxon>Solanum</taxon>
    </lineage>
</organism>
<keyword evidence="3" id="KW-1185">Reference proteome</keyword>
<dbReference type="Proteomes" id="UP000826656">
    <property type="component" value="Unassembled WGS sequence"/>
</dbReference>
<proteinExistence type="predicted"/>
<protein>
    <submittedName>
        <fullName evidence="2">Uncharacterized protein</fullName>
    </submittedName>
</protein>
<evidence type="ECO:0000313" key="3">
    <source>
        <dbReference type="Proteomes" id="UP000826656"/>
    </source>
</evidence>
<keyword evidence="1" id="KW-1133">Transmembrane helix</keyword>
<feature type="transmembrane region" description="Helical" evidence="1">
    <location>
        <begin position="20"/>
        <end position="39"/>
    </location>
</feature>
<dbReference type="EMBL" id="JAIVGD010000015">
    <property type="protein sequence ID" value="KAH0756755.1"/>
    <property type="molecule type" value="Genomic_DNA"/>
</dbReference>
<comment type="caution">
    <text evidence="2">The sequence shown here is derived from an EMBL/GenBank/DDBJ whole genome shotgun (WGS) entry which is preliminary data.</text>
</comment>
<gene>
    <name evidence="2" type="ORF">KY290_020248</name>
</gene>
<evidence type="ECO:0000313" key="2">
    <source>
        <dbReference type="EMBL" id="KAH0756755.1"/>
    </source>
</evidence>
<name>A0ABQ7UY66_SOLTU</name>
<evidence type="ECO:0000256" key="1">
    <source>
        <dbReference type="SAM" id="Phobius"/>
    </source>
</evidence>
<sequence length="59" mass="6585">MSYDMVSAHKVFDKLPDRNVVSSTALSFIGYSLNVFVAMRREGVRENQFTSGCALVCHV</sequence>